<feature type="region of interest" description="Disordered" evidence="1">
    <location>
        <begin position="71"/>
        <end position="130"/>
    </location>
</feature>
<proteinExistence type="predicted"/>
<evidence type="ECO:0008006" key="4">
    <source>
        <dbReference type="Google" id="ProtNLM"/>
    </source>
</evidence>
<sequence length="152" mass="15311">MGEGHGQDRDGEADALSHEIQDQGLGSGPGSGREGLDSAETVAASKPLSSPLAGGHRAASLSALLLASAATPGEPRLGPGPRTGGGRAWGLGLGSGGGQSVPGSEPETATRPLFLNRKEEGRGGGKSMDGRFYPCQSLKCYAPRACILEEES</sequence>
<evidence type="ECO:0000256" key="1">
    <source>
        <dbReference type="SAM" id="MobiDB-lite"/>
    </source>
</evidence>
<reference evidence="2 3" key="1">
    <citation type="submission" date="2022-12" db="EMBL/GenBank/DDBJ databases">
        <title>Chromosome-scale assembly of the Ensete ventricosum genome.</title>
        <authorList>
            <person name="Dussert Y."/>
            <person name="Stocks J."/>
            <person name="Wendawek A."/>
            <person name="Woldeyes F."/>
            <person name="Nichols R.A."/>
            <person name="Borrell J.S."/>
        </authorList>
    </citation>
    <scope>NUCLEOTIDE SEQUENCE [LARGE SCALE GENOMIC DNA]</scope>
    <source>
        <strain evidence="3">cv. Maze</strain>
        <tissue evidence="2">Seeds</tissue>
    </source>
</reference>
<protein>
    <recommendedName>
        <fullName evidence="4">FLZ-type domain-containing protein</fullName>
    </recommendedName>
</protein>
<evidence type="ECO:0000313" key="3">
    <source>
        <dbReference type="Proteomes" id="UP001222027"/>
    </source>
</evidence>
<organism evidence="2 3">
    <name type="scientific">Ensete ventricosum</name>
    <name type="common">Abyssinian banana</name>
    <name type="synonym">Musa ensete</name>
    <dbReference type="NCBI Taxonomy" id="4639"/>
    <lineage>
        <taxon>Eukaryota</taxon>
        <taxon>Viridiplantae</taxon>
        <taxon>Streptophyta</taxon>
        <taxon>Embryophyta</taxon>
        <taxon>Tracheophyta</taxon>
        <taxon>Spermatophyta</taxon>
        <taxon>Magnoliopsida</taxon>
        <taxon>Liliopsida</taxon>
        <taxon>Zingiberales</taxon>
        <taxon>Musaceae</taxon>
        <taxon>Ensete</taxon>
    </lineage>
</organism>
<feature type="compositionally biased region" description="Gly residues" evidence="1">
    <location>
        <begin position="81"/>
        <end position="100"/>
    </location>
</feature>
<dbReference type="Proteomes" id="UP001222027">
    <property type="component" value="Unassembled WGS sequence"/>
</dbReference>
<feature type="region of interest" description="Disordered" evidence="1">
    <location>
        <begin position="1"/>
        <end position="55"/>
    </location>
</feature>
<dbReference type="AlphaFoldDB" id="A0AAV8Q5L4"/>
<name>A0AAV8Q5L4_ENSVE</name>
<feature type="compositionally biased region" description="Basic and acidic residues" evidence="1">
    <location>
        <begin position="1"/>
        <end position="21"/>
    </location>
</feature>
<dbReference type="EMBL" id="JAQQAF010000008">
    <property type="protein sequence ID" value="KAJ8466825.1"/>
    <property type="molecule type" value="Genomic_DNA"/>
</dbReference>
<gene>
    <name evidence="2" type="ORF">OPV22_029377</name>
</gene>
<keyword evidence="3" id="KW-1185">Reference proteome</keyword>
<feature type="compositionally biased region" description="Low complexity" evidence="1">
    <location>
        <begin position="71"/>
        <end position="80"/>
    </location>
</feature>
<evidence type="ECO:0000313" key="2">
    <source>
        <dbReference type="EMBL" id="KAJ8466825.1"/>
    </source>
</evidence>
<comment type="caution">
    <text evidence="2">The sequence shown here is derived from an EMBL/GenBank/DDBJ whole genome shotgun (WGS) entry which is preliminary data.</text>
</comment>
<accession>A0AAV8Q5L4</accession>